<accession>A0A3N6RIZ7</accession>
<proteinExistence type="predicted"/>
<comment type="caution">
    <text evidence="1">The sequence shown here is derived from an EMBL/GenBank/DDBJ whole genome shotgun (WGS) entry which is preliminary data.</text>
</comment>
<organism evidence="1 2">
    <name type="scientific">Brassica cretica</name>
    <name type="common">Mustard</name>
    <dbReference type="NCBI Taxonomy" id="69181"/>
    <lineage>
        <taxon>Eukaryota</taxon>
        <taxon>Viridiplantae</taxon>
        <taxon>Streptophyta</taxon>
        <taxon>Embryophyta</taxon>
        <taxon>Tracheophyta</taxon>
        <taxon>Spermatophyta</taxon>
        <taxon>Magnoliopsida</taxon>
        <taxon>eudicotyledons</taxon>
        <taxon>Gunneridae</taxon>
        <taxon>Pentapetalae</taxon>
        <taxon>rosids</taxon>
        <taxon>malvids</taxon>
        <taxon>Brassicales</taxon>
        <taxon>Brassicaceae</taxon>
        <taxon>Brassiceae</taxon>
        <taxon>Brassica</taxon>
    </lineage>
</organism>
<reference evidence="1" key="1">
    <citation type="submission" date="2019-12" db="EMBL/GenBank/DDBJ databases">
        <title>Genome sequencing and annotation of Brassica cretica.</title>
        <authorList>
            <person name="Studholme D.J."/>
            <person name="Sarris P."/>
        </authorList>
    </citation>
    <scope>NUCLEOTIDE SEQUENCE</scope>
    <source>
        <strain evidence="1">PFS-109/04</strain>
        <tissue evidence="1">Leaf</tissue>
    </source>
</reference>
<dbReference type="AlphaFoldDB" id="A0A3N6RIZ7"/>
<name>A0A3N6RIZ7_BRACR</name>
<evidence type="ECO:0000313" key="2">
    <source>
        <dbReference type="Proteomes" id="UP000712600"/>
    </source>
</evidence>
<sequence>MLVLMRAVFCVNNIWNIREHLFFSCSYFQEVWSGLAQGLLPSLFSDQWQGIMAILADKNLATLKLYLIRYSFQVALHSIWRERNNRRHGFQPVLAGQLTSIIDGQIRNQCLIMDSKRIRHYESAL</sequence>
<evidence type="ECO:0000313" key="1">
    <source>
        <dbReference type="EMBL" id="KAF3511680.1"/>
    </source>
</evidence>
<dbReference type="OrthoDB" id="1104096at2759"/>
<gene>
    <name evidence="1" type="ORF">F2Q69_00005877</name>
</gene>
<dbReference type="EMBL" id="QGKX02001521">
    <property type="protein sequence ID" value="KAF3511680.1"/>
    <property type="molecule type" value="Genomic_DNA"/>
</dbReference>
<evidence type="ECO:0008006" key="3">
    <source>
        <dbReference type="Google" id="ProtNLM"/>
    </source>
</evidence>
<dbReference type="Proteomes" id="UP000712600">
    <property type="component" value="Unassembled WGS sequence"/>
</dbReference>
<protein>
    <recommendedName>
        <fullName evidence="3">Reverse transcriptase zinc-binding domain-containing protein</fullName>
    </recommendedName>
</protein>